<evidence type="ECO:0000313" key="14">
    <source>
        <dbReference type="EMBL" id="GEO32513.1"/>
    </source>
</evidence>
<evidence type="ECO:0000313" key="15">
    <source>
        <dbReference type="Proteomes" id="UP000321181"/>
    </source>
</evidence>
<evidence type="ECO:0000256" key="6">
    <source>
        <dbReference type="ARBA" id="ARBA00023015"/>
    </source>
</evidence>
<gene>
    <name evidence="14" type="ORF">CAE01nite_02380</name>
</gene>
<reference evidence="14 15" key="1">
    <citation type="submission" date="2019-07" db="EMBL/GenBank/DDBJ databases">
        <title>Whole genome shotgun sequence of Cellulomonas aerilata NBRC 106308.</title>
        <authorList>
            <person name="Hosoyama A."/>
            <person name="Uohara A."/>
            <person name="Ohji S."/>
            <person name="Ichikawa N."/>
        </authorList>
    </citation>
    <scope>NUCLEOTIDE SEQUENCE [LARGE SCALE GENOMIC DNA]</scope>
    <source>
        <strain evidence="14 15">NBRC 106308</strain>
    </source>
</reference>
<dbReference type="InterPro" id="IPR018764">
    <property type="entry name" value="RskA_C"/>
</dbReference>
<evidence type="ECO:0000256" key="2">
    <source>
        <dbReference type="ARBA" id="ARBA00004236"/>
    </source>
</evidence>
<dbReference type="GO" id="GO:0006417">
    <property type="term" value="P:regulation of translation"/>
    <property type="evidence" value="ECO:0007669"/>
    <property type="project" value="TreeGrafter"/>
</dbReference>
<keyword evidence="7 12" id="KW-0472">Membrane</keyword>
<evidence type="ECO:0000256" key="7">
    <source>
        <dbReference type="ARBA" id="ARBA00023136"/>
    </source>
</evidence>
<proteinExistence type="predicted"/>
<dbReference type="InterPro" id="IPR051474">
    <property type="entry name" value="Anti-sigma-K/W_factor"/>
</dbReference>
<dbReference type="Proteomes" id="UP000321181">
    <property type="component" value="Unassembled WGS sequence"/>
</dbReference>
<evidence type="ECO:0000256" key="1">
    <source>
        <dbReference type="ARBA" id="ARBA00004167"/>
    </source>
</evidence>
<evidence type="ECO:0000256" key="3">
    <source>
        <dbReference type="ARBA" id="ARBA00022475"/>
    </source>
</evidence>
<feature type="compositionally biased region" description="Low complexity" evidence="11">
    <location>
        <begin position="134"/>
        <end position="144"/>
    </location>
</feature>
<comment type="caution">
    <text evidence="14">The sequence shown here is derived from an EMBL/GenBank/DDBJ whole genome shotgun (WGS) entry which is preliminary data.</text>
</comment>
<organism evidence="14 15">
    <name type="scientific">Cellulomonas aerilata</name>
    <dbReference type="NCBI Taxonomy" id="515326"/>
    <lineage>
        <taxon>Bacteria</taxon>
        <taxon>Bacillati</taxon>
        <taxon>Actinomycetota</taxon>
        <taxon>Actinomycetes</taxon>
        <taxon>Micrococcales</taxon>
        <taxon>Cellulomonadaceae</taxon>
        <taxon>Cellulomonas</taxon>
    </lineage>
</organism>
<name>A0A512D7S9_9CELL</name>
<dbReference type="PANTHER" id="PTHR37461">
    <property type="entry name" value="ANTI-SIGMA-K FACTOR RSKA"/>
    <property type="match status" value="1"/>
</dbReference>
<dbReference type="EMBL" id="BJYY01000001">
    <property type="protein sequence ID" value="GEO32513.1"/>
    <property type="molecule type" value="Genomic_DNA"/>
</dbReference>
<dbReference type="GO" id="GO:0016989">
    <property type="term" value="F:sigma factor antagonist activity"/>
    <property type="evidence" value="ECO:0007669"/>
    <property type="project" value="TreeGrafter"/>
</dbReference>
<evidence type="ECO:0000256" key="10">
    <source>
        <dbReference type="ARBA" id="ARBA00030803"/>
    </source>
</evidence>
<evidence type="ECO:0000256" key="12">
    <source>
        <dbReference type="SAM" id="Phobius"/>
    </source>
</evidence>
<dbReference type="Pfam" id="PF10099">
    <property type="entry name" value="RskA_C"/>
    <property type="match status" value="1"/>
</dbReference>
<keyword evidence="15" id="KW-1185">Reference proteome</keyword>
<evidence type="ECO:0000256" key="11">
    <source>
        <dbReference type="SAM" id="MobiDB-lite"/>
    </source>
</evidence>
<evidence type="ECO:0000259" key="13">
    <source>
        <dbReference type="Pfam" id="PF10099"/>
    </source>
</evidence>
<dbReference type="AlphaFoldDB" id="A0A512D7S9"/>
<feature type="domain" description="Anti-sigma K factor RskA C-terminal" evidence="13">
    <location>
        <begin position="156"/>
        <end position="292"/>
    </location>
</feature>
<keyword evidence="8" id="KW-0804">Transcription</keyword>
<dbReference type="RefSeq" id="WP_186816359.1">
    <property type="nucleotide sequence ID" value="NZ_BAAARM010000001.1"/>
</dbReference>
<evidence type="ECO:0000256" key="9">
    <source>
        <dbReference type="ARBA" id="ARBA00029829"/>
    </source>
</evidence>
<evidence type="ECO:0000256" key="4">
    <source>
        <dbReference type="ARBA" id="ARBA00022692"/>
    </source>
</evidence>
<keyword evidence="6" id="KW-0805">Transcription regulation</keyword>
<keyword evidence="5 12" id="KW-1133">Transmembrane helix</keyword>
<dbReference type="GO" id="GO:0005886">
    <property type="term" value="C:plasma membrane"/>
    <property type="evidence" value="ECO:0007669"/>
    <property type="project" value="UniProtKB-SubCell"/>
</dbReference>
<feature type="region of interest" description="Disordered" evidence="11">
    <location>
        <begin position="117"/>
        <end position="148"/>
    </location>
</feature>
<dbReference type="PANTHER" id="PTHR37461:SF1">
    <property type="entry name" value="ANTI-SIGMA-K FACTOR RSKA"/>
    <property type="match status" value="1"/>
</dbReference>
<dbReference type="Gene3D" id="1.10.10.1320">
    <property type="entry name" value="Anti-sigma factor, zinc-finger domain"/>
    <property type="match status" value="1"/>
</dbReference>
<evidence type="ECO:0000256" key="8">
    <source>
        <dbReference type="ARBA" id="ARBA00023163"/>
    </source>
</evidence>
<accession>A0A512D7S9</accession>
<dbReference type="InterPro" id="IPR041916">
    <property type="entry name" value="Anti_sigma_zinc_sf"/>
</dbReference>
<sequence>MSTDDLTRGDGSDARDLIGAYALDAVDDVERRAVERLVADDPEAAGELAGLRATAALLGSAVATPPPLELRAGVLDAIRRVPQAGATGTTARTGPAAAPAAVPAAVPPIPSFAVPDAGTTATPAPATPAPATPAPATAPGTVTDLSTRRPRRTTTWLAIAATAVGAAAIPSALAIQQAQEGRRAELQAQAVADLLADPRAEVVRADVEGGGTAVGVLAGDRALFTATGLDEPGAGQEYQLWVIRDGEALPDAVMQDEAGAVQAVTDGYQAGDALAVTVEPASGSQSPTSEPVVVLAPVAS</sequence>
<evidence type="ECO:0000256" key="5">
    <source>
        <dbReference type="ARBA" id="ARBA00022989"/>
    </source>
</evidence>
<keyword evidence="4 12" id="KW-0812">Transmembrane</keyword>
<comment type="subcellular location">
    <subcellularLocation>
        <location evidence="2">Cell membrane</location>
    </subcellularLocation>
    <subcellularLocation>
        <location evidence="1">Membrane</location>
        <topology evidence="1">Single-pass membrane protein</topology>
    </subcellularLocation>
</comment>
<protein>
    <recommendedName>
        <fullName evidence="10">Regulator of SigK</fullName>
    </recommendedName>
    <alternativeName>
        <fullName evidence="9">Sigma-K anti-sigma factor RskA</fullName>
    </alternativeName>
</protein>
<keyword evidence="3" id="KW-1003">Cell membrane</keyword>
<feature type="transmembrane region" description="Helical" evidence="12">
    <location>
        <begin position="156"/>
        <end position="175"/>
    </location>
</feature>